<gene>
    <name evidence="5" type="ORF">FN976_23505</name>
</gene>
<sequence length="509" mass="56387">MAPELTFSTFTLRVHERQLLADGRPVSLGARAFDVLAALVARAGELVSKSELFDLVWPGLVVEENNLQVHISTLRKRLGAELIATIPGRGYRFTARVTPRGDLAAAPPAAQATMSARSIAVLPFTNLGTDPDQEYFSDGLAEDIINKLTRSPWLHVIARNSSFAFRGRDVVVAQAGRALGARYLATGTVRRSGTTLRVSAELIDGQRQETLWAQQYDRPLADLFQIQSEISTQIVSTIEPVYLRREEYLTSQSVTPGVEHWELLMRARWHFWRSTREHVDRARDCLAQALQRKPDDPASLSLLAFTHMSRVWAGWAPNPREEIVEANRLALRAVRQDDTDSFAHFTLGTALSFTGNIPQAIAELEHALALYPQFAAAAGELGRLLAFSGRTSEAVEYVLQAIDASPHDPHLSLWVRTRAIASFVDGDYDEASRYARQAAAKRPDWFFNYYLLAACEAGAGRLDTARQSLQRAQAFGSYGMPALQAGHPFTDPALLERFAGHLREAGWPG</sequence>
<dbReference type="EMBL" id="VOBQ01000020">
    <property type="protein sequence ID" value="TWO68242.1"/>
    <property type="molecule type" value="Genomic_DNA"/>
</dbReference>
<feature type="DNA-binding region" description="OmpR/PhoB-type" evidence="3">
    <location>
        <begin position="2"/>
        <end position="95"/>
    </location>
</feature>
<evidence type="ECO:0000256" key="2">
    <source>
        <dbReference type="PROSITE-ProRule" id="PRU00339"/>
    </source>
</evidence>
<organism evidence="5 6">
    <name type="scientific">Caenimonas sedimenti</name>
    <dbReference type="NCBI Taxonomy" id="2596921"/>
    <lineage>
        <taxon>Bacteria</taxon>
        <taxon>Pseudomonadati</taxon>
        <taxon>Pseudomonadota</taxon>
        <taxon>Betaproteobacteria</taxon>
        <taxon>Burkholderiales</taxon>
        <taxon>Comamonadaceae</taxon>
        <taxon>Caenimonas</taxon>
    </lineage>
</organism>
<dbReference type="PANTHER" id="PTHR47691">
    <property type="entry name" value="REGULATOR-RELATED"/>
    <property type="match status" value="1"/>
</dbReference>
<feature type="repeat" description="TPR" evidence="2">
    <location>
        <begin position="375"/>
        <end position="408"/>
    </location>
</feature>
<evidence type="ECO:0000313" key="6">
    <source>
        <dbReference type="Proteomes" id="UP000318199"/>
    </source>
</evidence>
<dbReference type="InterPro" id="IPR001867">
    <property type="entry name" value="OmpR/PhoB-type_DNA-bd"/>
</dbReference>
<keyword evidence="6" id="KW-1185">Reference proteome</keyword>
<dbReference type="GO" id="GO:0000160">
    <property type="term" value="P:phosphorelay signal transduction system"/>
    <property type="evidence" value="ECO:0007669"/>
    <property type="project" value="InterPro"/>
</dbReference>
<dbReference type="PROSITE" id="PS51755">
    <property type="entry name" value="OMPR_PHOB"/>
    <property type="match status" value="1"/>
</dbReference>
<dbReference type="InterPro" id="IPR019734">
    <property type="entry name" value="TPR_rpt"/>
</dbReference>
<evidence type="ECO:0000313" key="5">
    <source>
        <dbReference type="EMBL" id="TWO68242.1"/>
    </source>
</evidence>
<evidence type="ECO:0000256" key="3">
    <source>
        <dbReference type="PROSITE-ProRule" id="PRU01091"/>
    </source>
</evidence>
<dbReference type="InterPro" id="IPR007195">
    <property type="entry name" value="TolB_N"/>
</dbReference>
<dbReference type="SUPFAM" id="SSF52964">
    <property type="entry name" value="TolB, N-terminal domain"/>
    <property type="match status" value="1"/>
</dbReference>
<dbReference type="SMART" id="SM00862">
    <property type="entry name" value="Trans_reg_C"/>
    <property type="match status" value="1"/>
</dbReference>
<dbReference type="GO" id="GO:0042597">
    <property type="term" value="C:periplasmic space"/>
    <property type="evidence" value="ECO:0007669"/>
    <property type="project" value="InterPro"/>
</dbReference>
<dbReference type="SUPFAM" id="SSF48452">
    <property type="entry name" value="TPR-like"/>
    <property type="match status" value="1"/>
</dbReference>
<name>A0A562ZI30_9BURK</name>
<dbReference type="GO" id="GO:0015031">
    <property type="term" value="P:protein transport"/>
    <property type="evidence" value="ECO:0007669"/>
    <property type="project" value="InterPro"/>
</dbReference>
<dbReference type="Gene3D" id="1.10.10.10">
    <property type="entry name" value="Winged helix-like DNA-binding domain superfamily/Winged helix DNA-binding domain"/>
    <property type="match status" value="1"/>
</dbReference>
<keyword evidence="1 3" id="KW-0238">DNA-binding</keyword>
<reference evidence="5 6" key="1">
    <citation type="submission" date="2019-07" db="EMBL/GenBank/DDBJ databases">
        <title>Caenimonas sedimenti sp. nov., isolated from activated sludge.</title>
        <authorList>
            <person name="Xu J."/>
        </authorList>
    </citation>
    <scope>NUCLEOTIDE SEQUENCE [LARGE SCALE GENOMIC DNA]</scope>
    <source>
        <strain evidence="5 6">HX-9-20</strain>
    </source>
</reference>
<proteinExistence type="predicted"/>
<comment type="caution">
    <text evidence="5">The sequence shown here is derived from an EMBL/GenBank/DDBJ whole genome shotgun (WGS) entry which is preliminary data.</text>
</comment>
<dbReference type="InterPro" id="IPR036388">
    <property type="entry name" value="WH-like_DNA-bd_sf"/>
</dbReference>
<feature type="repeat" description="TPR" evidence="2">
    <location>
        <begin position="341"/>
        <end position="374"/>
    </location>
</feature>
<accession>A0A562ZI30</accession>
<dbReference type="CDD" id="cd00383">
    <property type="entry name" value="trans_reg_C"/>
    <property type="match status" value="1"/>
</dbReference>
<dbReference type="GO" id="GO:0003677">
    <property type="term" value="F:DNA binding"/>
    <property type="evidence" value="ECO:0007669"/>
    <property type="project" value="UniProtKB-UniRule"/>
</dbReference>
<dbReference type="Gene3D" id="3.40.50.10070">
    <property type="entry name" value="TolB, N-terminal domain"/>
    <property type="match status" value="1"/>
</dbReference>
<dbReference type="SMART" id="SM00028">
    <property type="entry name" value="TPR"/>
    <property type="match status" value="3"/>
</dbReference>
<dbReference type="PROSITE" id="PS50005">
    <property type="entry name" value="TPR"/>
    <property type="match status" value="2"/>
</dbReference>
<dbReference type="PANTHER" id="PTHR47691:SF3">
    <property type="entry name" value="HTH-TYPE TRANSCRIPTIONAL REGULATOR RV0890C-RELATED"/>
    <property type="match status" value="1"/>
</dbReference>
<protein>
    <submittedName>
        <fullName evidence="5">Tetratricopeptide repeat protein</fullName>
    </submittedName>
</protein>
<keyword evidence="2" id="KW-0802">TPR repeat</keyword>
<dbReference type="InterPro" id="IPR011990">
    <property type="entry name" value="TPR-like_helical_dom_sf"/>
</dbReference>
<evidence type="ECO:0000256" key="1">
    <source>
        <dbReference type="ARBA" id="ARBA00023125"/>
    </source>
</evidence>
<evidence type="ECO:0000259" key="4">
    <source>
        <dbReference type="PROSITE" id="PS51755"/>
    </source>
</evidence>
<feature type="domain" description="OmpR/PhoB-type" evidence="4">
    <location>
        <begin position="2"/>
        <end position="95"/>
    </location>
</feature>
<dbReference type="Proteomes" id="UP000318199">
    <property type="component" value="Unassembled WGS sequence"/>
</dbReference>
<dbReference type="GO" id="GO:0006355">
    <property type="term" value="P:regulation of DNA-templated transcription"/>
    <property type="evidence" value="ECO:0007669"/>
    <property type="project" value="InterPro"/>
</dbReference>
<dbReference type="OrthoDB" id="9045337at2"/>
<dbReference type="Pfam" id="PF13432">
    <property type="entry name" value="TPR_16"/>
    <property type="match status" value="2"/>
</dbReference>
<dbReference type="Gene3D" id="1.25.40.10">
    <property type="entry name" value="Tetratricopeptide repeat domain"/>
    <property type="match status" value="1"/>
</dbReference>
<dbReference type="Pfam" id="PF00486">
    <property type="entry name" value="Trans_reg_C"/>
    <property type="match status" value="1"/>
</dbReference>
<dbReference type="InterPro" id="IPR016032">
    <property type="entry name" value="Sig_transdc_resp-reg_C-effctor"/>
</dbReference>
<dbReference type="Pfam" id="PF04052">
    <property type="entry name" value="TolB_N"/>
    <property type="match status" value="1"/>
</dbReference>
<dbReference type="RefSeq" id="WP_145895519.1">
    <property type="nucleotide sequence ID" value="NZ_VOBQ01000020.1"/>
</dbReference>
<dbReference type="AlphaFoldDB" id="A0A562ZI30"/>
<dbReference type="SUPFAM" id="SSF46894">
    <property type="entry name" value="C-terminal effector domain of the bipartite response regulators"/>
    <property type="match status" value="1"/>
</dbReference>